<organism evidence="2 4">
    <name type="scientific">Vitis vinifera</name>
    <name type="common">Grape</name>
    <dbReference type="NCBI Taxonomy" id="29760"/>
    <lineage>
        <taxon>Eukaryota</taxon>
        <taxon>Viridiplantae</taxon>
        <taxon>Streptophyta</taxon>
        <taxon>Embryophyta</taxon>
        <taxon>Tracheophyta</taxon>
        <taxon>Spermatophyta</taxon>
        <taxon>Magnoliopsida</taxon>
        <taxon>eudicotyledons</taxon>
        <taxon>Gunneridae</taxon>
        <taxon>Pentapetalae</taxon>
        <taxon>rosids</taxon>
        <taxon>Vitales</taxon>
        <taxon>Vitaceae</taxon>
        <taxon>Viteae</taxon>
        <taxon>Vitis</taxon>
    </lineage>
</organism>
<dbReference type="AlphaFoldDB" id="D7U8C4"/>
<reference evidence="2" key="2">
    <citation type="submission" date="2011-05" db="EMBL/GenBank/DDBJ databases">
        <title>High quality assembly and annotation of grapevine genome.</title>
        <authorList>
            <person name="Vitulo N."/>
            <person name="Olivier J."/>
            <person name="Forcato C."/>
            <person name="Albiero A."/>
            <person name="D'Angelo M."/>
            <person name="Zimbello R."/>
            <person name="Schiavon R."/>
            <person name="Rigobello C."/>
            <person name="Policriti A."/>
            <person name="Clepet C."/>
            <person name="Casagrande A."/>
            <person name="Choisne N."/>
            <person name="Vezzi A."/>
            <person name="Hugueney P."/>
            <person name="Horner D."/>
            <person name="Mica E."/>
            <person name="Cattonaro F."/>
            <person name="Del Fabbro C."/>
            <person name="Alaux M."/>
            <person name="Di Gaspero G."/>
            <person name="Scalabrin S."/>
            <person name="Pesole G."/>
            <person name="Delledonne M."/>
            <person name="Pezzotti M."/>
            <person name="Pe E.M."/>
            <person name="Caboche M."/>
            <person name="Adam-Blondon A.-F."/>
            <person name="Weissenbach J."/>
            <person name="Quetier F."/>
            <person name="Wincker P."/>
            <person name="Morgante M."/>
            <person name="Valle G."/>
        </authorList>
    </citation>
    <scope>NUCLEOTIDE SEQUENCE</scope>
</reference>
<evidence type="ECO:0000256" key="1">
    <source>
        <dbReference type="SAM" id="Phobius"/>
    </source>
</evidence>
<dbReference type="Proteomes" id="UP000009183">
    <property type="component" value="Chromosome 9"/>
</dbReference>
<dbReference type="EMBL" id="FN596740">
    <property type="protein sequence ID" value="CCB61476.1"/>
    <property type="molecule type" value="Genomic_DNA"/>
</dbReference>
<dbReference type="HOGENOM" id="CLU_2594707_0_0_1"/>
<evidence type="ECO:0000313" key="3">
    <source>
        <dbReference type="EMBL" id="CCB61476.1"/>
    </source>
</evidence>
<evidence type="ECO:0000313" key="2">
    <source>
        <dbReference type="EMBL" id="CBI38988.3"/>
    </source>
</evidence>
<dbReference type="OMA" id="ICRCHSM"/>
<dbReference type="EMBL" id="FN596740">
    <property type="protein sequence ID" value="CBI38988.3"/>
    <property type="molecule type" value="Genomic_DNA"/>
</dbReference>
<feature type="transmembrane region" description="Helical" evidence="1">
    <location>
        <begin position="57"/>
        <end position="79"/>
    </location>
</feature>
<keyword evidence="1" id="KW-0472">Membrane</keyword>
<reference evidence="4" key="1">
    <citation type="journal article" date="2007" name="Nature">
        <title>The grapevine genome sequence suggests ancestral hexaploidization in major angiosperm phyla.</title>
        <authorList>
            <consortium name="The French-Italian Public Consortium for Grapevine Genome Characterization."/>
            <person name="Jaillon O."/>
            <person name="Aury J.-M."/>
            <person name="Noel B."/>
            <person name="Policriti A."/>
            <person name="Clepet C."/>
            <person name="Casagrande A."/>
            <person name="Choisne N."/>
            <person name="Aubourg S."/>
            <person name="Vitulo N."/>
            <person name="Jubin C."/>
            <person name="Vezzi A."/>
            <person name="Legeai F."/>
            <person name="Hugueney P."/>
            <person name="Dasilva C."/>
            <person name="Horner D."/>
            <person name="Mica E."/>
            <person name="Jublot D."/>
            <person name="Poulain J."/>
            <person name="Bruyere C."/>
            <person name="Billault A."/>
            <person name="Segurens B."/>
            <person name="Gouyvenoux M."/>
            <person name="Ugarte E."/>
            <person name="Cattonaro F."/>
            <person name="Anthouard V."/>
            <person name="Vico V."/>
            <person name="Del Fabbro C."/>
            <person name="Alaux M."/>
            <person name="Di Gaspero G."/>
            <person name="Dumas V."/>
            <person name="Felice N."/>
            <person name="Paillard S."/>
            <person name="Juman I."/>
            <person name="Moroldo M."/>
            <person name="Scalabrin S."/>
            <person name="Canaguier A."/>
            <person name="Le Clainche I."/>
            <person name="Malacrida G."/>
            <person name="Durand E."/>
            <person name="Pesole G."/>
            <person name="Laucou V."/>
            <person name="Chatelet P."/>
            <person name="Merdinoglu D."/>
            <person name="Delledonne M."/>
            <person name="Pezzotti M."/>
            <person name="Lecharny A."/>
            <person name="Scarpelli C."/>
            <person name="Artiguenave F."/>
            <person name="Pe M.E."/>
            <person name="Valle G."/>
            <person name="Morgante M."/>
            <person name="Caboche M."/>
            <person name="Adam-Blondon A.-F."/>
            <person name="Weissenbach J."/>
            <person name="Quetier F."/>
            <person name="Wincker P."/>
        </authorList>
    </citation>
    <scope>NUCLEOTIDE SEQUENCE [LARGE SCALE GENOMIC DNA]</scope>
    <source>
        <strain evidence="4">cv. Pinot noir / PN40024</strain>
    </source>
</reference>
<dbReference type="eggNOG" id="ENOG502SUNV">
    <property type="taxonomic scope" value="Eukaryota"/>
</dbReference>
<sequence>MFHLSFPFRLFQEIYRSIPILSFSIDSFPIEMYGLDPWIYVYIDPVHGLTKMCKSSICLYHSMSLFLFAYGIATPLGSIH</sequence>
<name>D7U8C4_VITVI</name>
<proteinExistence type="predicted"/>
<protein>
    <submittedName>
        <fullName evidence="2">Uncharacterized protein</fullName>
    </submittedName>
</protein>
<keyword evidence="4" id="KW-1185">Reference proteome</keyword>
<evidence type="ECO:0000313" key="4">
    <source>
        <dbReference type="Proteomes" id="UP000009183"/>
    </source>
</evidence>
<dbReference type="PaxDb" id="29760-VIT_09s0070g00900.t01"/>
<keyword evidence="1" id="KW-1133">Transmembrane helix</keyword>
<gene>
    <name evidence="2" type="ordered locus">VIT_09s0070g00900</name>
    <name evidence="3" type="ordered locus">VIT_09s0070g00920</name>
</gene>
<keyword evidence="1" id="KW-0812">Transmembrane</keyword>
<accession>D7U8C4</accession>